<dbReference type="Proteomes" id="UP000663834">
    <property type="component" value="Unassembled WGS sequence"/>
</dbReference>
<feature type="region of interest" description="Disordered" evidence="1">
    <location>
        <begin position="1"/>
        <end position="35"/>
    </location>
</feature>
<feature type="non-terminal residue" evidence="2">
    <location>
        <position position="303"/>
    </location>
</feature>
<sequence>SPKPPTNVLSPRENQQQIRSPSSYTPDSIPSCIYDEPGNEIEIIASESSCSSSNVADIQHVSSSIEYETSNKSNLNKNQLNHHSMEEDVKNDLPSSPTSSEEEIPIPHPQNSSLDITTRSPTTLSSYSMSYPETKELNKVILPYPLRLDSNYIYRIGLKPNEFIHYCQTDQIESMFDDPMDLIDNFLQDRLRKGLDIGVHQECLDHLNYVKQIYDDNESLLDYVYDYIEAQIMKLINAPGFESAPDNQWSTILYPTFDTSTLASIDYSLNVYMNRSAFKLHTNKNVNVFDLLASMQTEDVRSI</sequence>
<proteinExistence type="predicted"/>
<dbReference type="AlphaFoldDB" id="A0A815KHZ4"/>
<dbReference type="OrthoDB" id="10053641at2759"/>
<comment type="caution">
    <text evidence="2">The sequence shown here is derived from an EMBL/GenBank/DDBJ whole genome shotgun (WGS) entry which is preliminary data.</text>
</comment>
<reference evidence="2" key="1">
    <citation type="submission" date="2021-02" db="EMBL/GenBank/DDBJ databases">
        <authorList>
            <person name="Nowell W R."/>
        </authorList>
    </citation>
    <scope>NUCLEOTIDE SEQUENCE</scope>
</reference>
<gene>
    <name evidence="2" type="ORF">KQP761_LOCUS9228</name>
</gene>
<feature type="region of interest" description="Disordered" evidence="1">
    <location>
        <begin position="86"/>
        <end position="119"/>
    </location>
</feature>
<name>A0A815KHZ4_9BILA</name>
<dbReference type="EMBL" id="CAJNOW010003660">
    <property type="protein sequence ID" value="CAF1391350.1"/>
    <property type="molecule type" value="Genomic_DNA"/>
</dbReference>
<accession>A0A815KHZ4</accession>
<feature type="compositionally biased region" description="Polar residues" evidence="1">
    <location>
        <begin position="109"/>
        <end position="119"/>
    </location>
</feature>
<feature type="non-terminal residue" evidence="2">
    <location>
        <position position="1"/>
    </location>
</feature>
<evidence type="ECO:0000313" key="2">
    <source>
        <dbReference type="EMBL" id="CAF1391350.1"/>
    </source>
</evidence>
<feature type="compositionally biased region" description="Polar residues" evidence="1">
    <location>
        <begin position="7"/>
        <end position="28"/>
    </location>
</feature>
<organism evidence="2 3">
    <name type="scientific">Rotaria magnacalcarata</name>
    <dbReference type="NCBI Taxonomy" id="392030"/>
    <lineage>
        <taxon>Eukaryota</taxon>
        <taxon>Metazoa</taxon>
        <taxon>Spiralia</taxon>
        <taxon>Gnathifera</taxon>
        <taxon>Rotifera</taxon>
        <taxon>Eurotatoria</taxon>
        <taxon>Bdelloidea</taxon>
        <taxon>Philodinida</taxon>
        <taxon>Philodinidae</taxon>
        <taxon>Rotaria</taxon>
    </lineage>
</organism>
<evidence type="ECO:0000256" key="1">
    <source>
        <dbReference type="SAM" id="MobiDB-lite"/>
    </source>
</evidence>
<protein>
    <submittedName>
        <fullName evidence="2">Uncharacterized protein</fullName>
    </submittedName>
</protein>
<evidence type="ECO:0000313" key="3">
    <source>
        <dbReference type="Proteomes" id="UP000663834"/>
    </source>
</evidence>